<accession>A0A0G4M2J1</accession>
<evidence type="ECO:0000259" key="8">
    <source>
        <dbReference type="Pfam" id="PF22466"/>
    </source>
</evidence>
<dbReference type="PANTHER" id="PTHR22768:SF0">
    <property type="entry name" value="DNA REPLICATION COMPLEX GINS PROTEIN PSF3"/>
    <property type="match status" value="1"/>
</dbReference>
<dbReference type="SUPFAM" id="SSF158573">
    <property type="entry name" value="GINS helical bundle-like"/>
    <property type="match status" value="1"/>
</dbReference>
<dbReference type="InterPro" id="IPR021151">
    <property type="entry name" value="GINS_A"/>
</dbReference>
<evidence type="ECO:0000256" key="1">
    <source>
        <dbReference type="ARBA" id="ARBA00004123"/>
    </source>
</evidence>
<dbReference type="PANTHER" id="PTHR22768">
    <property type="entry name" value="DNA REPLICATION COMPLEX GINS PROTEIN PSF3"/>
    <property type="match status" value="1"/>
</dbReference>
<keyword evidence="5 6" id="KW-0539">Nucleus</keyword>
<dbReference type="InterPro" id="IPR038437">
    <property type="entry name" value="GINS_Psf3_sf"/>
</dbReference>
<evidence type="ECO:0000259" key="7">
    <source>
        <dbReference type="Pfam" id="PF05916"/>
    </source>
</evidence>
<organism evidence="9 10">
    <name type="scientific">Verticillium longisporum</name>
    <name type="common">Verticillium dahliae var. longisporum</name>
    <dbReference type="NCBI Taxonomy" id="100787"/>
    <lineage>
        <taxon>Eukaryota</taxon>
        <taxon>Fungi</taxon>
        <taxon>Dikarya</taxon>
        <taxon>Ascomycota</taxon>
        <taxon>Pezizomycotina</taxon>
        <taxon>Sordariomycetes</taxon>
        <taxon>Hypocreomycetidae</taxon>
        <taxon>Glomerellales</taxon>
        <taxon>Plectosphaerellaceae</taxon>
        <taxon>Verticillium</taxon>
    </lineage>
</organism>
<dbReference type="CDD" id="cd21693">
    <property type="entry name" value="GINS_B_Psf3"/>
    <property type="match status" value="1"/>
</dbReference>
<protein>
    <recommendedName>
        <fullName evidence="3 6">DNA replication complex GINS protein PSF3</fullName>
    </recommendedName>
</protein>
<keyword evidence="4 6" id="KW-0235">DNA replication</keyword>
<dbReference type="EMBL" id="CVQI01021112">
    <property type="protein sequence ID" value="CRK28489.1"/>
    <property type="molecule type" value="Genomic_DNA"/>
</dbReference>
<dbReference type="InterPro" id="IPR055221">
    <property type="entry name" value="PSF3_N"/>
</dbReference>
<evidence type="ECO:0000256" key="3">
    <source>
        <dbReference type="ARBA" id="ARBA00015140"/>
    </source>
</evidence>
<comment type="similarity">
    <text evidence="2 6">Belongs to the GINS3/PSF3 family.</text>
</comment>
<dbReference type="Pfam" id="PF22466">
    <property type="entry name" value="PSF3_N"/>
    <property type="match status" value="1"/>
</dbReference>
<comment type="subcellular location">
    <subcellularLocation>
        <location evidence="1 6">Nucleus</location>
    </subcellularLocation>
</comment>
<dbReference type="GO" id="GO:1902975">
    <property type="term" value="P:mitotic DNA replication initiation"/>
    <property type="evidence" value="ECO:0007669"/>
    <property type="project" value="TreeGrafter"/>
</dbReference>
<dbReference type="Proteomes" id="UP000045706">
    <property type="component" value="Unassembled WGS sequence"/>
</dbReference>
<dbReference type="Gene3D" id="1.20.58.2050">
    <property type="match status" value="1"/>
</dbReference>
<dbReference type="SUPFAM" id="SSF160059">
    <property type="entry name" value="PriA/YqbF domain"/>
    <property type="match status" value="1"/>
</dbReference>
<evidence type="ECO:0000313" key="10">
    <source>
        <dbReference type="Proteomes" id="UP000045706"/>
    </source>
</evidence>
<comment type="subunit">
    <text evidence="6">Component of the GINS complex.</text>
</comment>
<dbReference type="GO" id="GO:0000811">
    <property type="term" value="C:GINS complex"/>
    <property type="evidence" value="ECO:0007669"/>
    <property type="project" value="UniProtKB-UniRule"/>
</dbReference>
<comment type="function">
    <text evidence="6">The GINS complex plays an essential role in the initiation of DNA replication.</text>
</comment>
<feature type="domain" description="DNA replication complex GINS protein PSF3 N-terminal" evidence="8">
    <location>
        <begin position="3"/>
        <end position="54"/>
    </location>
</feature>
<evidence type="ECO:0000256" key="6">
    <source>
        <dbReference type="RuleBase" id="RU367161"/>
    </source>
</evidence>
<evidence type="ECO:0000256" key="5">
    <source>
        <dbReference type="ARBA" id="ARBA00023242"/>
    </source>
</evidence>
<feature type="domain" description="GINS subunit" evidence="7">
    <location>
        <begin position="79"/>
        <end position="175"/>
    </location>
</feature>
<dbReference type="InterPro" id="IPR010492">
    <property type="entry name" value="GINS_Psf3"/>
</dbReference>
<dbReference type="AlphaFoldDB" id="A0A0G4M2J1"/>
<dbReference type="Pfam" id="PF05916">
    <property type="entry name" value="Sld5"/>
    <property type="match status" value="1"/>
</dbReference>
<evidence type="ECO:0000256" key="2">
    <source>
        <dbReference type="ARBA" id="ARBA00006343"/>
    </source>
</evidence>
<reference evidence="10" key="1">
    <citation type="submission" date="2015-05" db="EMBL/GenBank/DDBJ databases">
        <authorList>
            <person name="Fogelqvist Johan"/>
        </authorList>
    </citation>
    <scope>NUCLEOTIDE SEQUENCE [LARGE SCALE GENOMIC DNA]</scope>
</reference>
<dbReference type="CDD" id="cd11713">
    <property type="entry name" value="GINS_A_psf3"/>
    <property type="match status" value="1"/>
</dbReference>
<dbReference type="InterPro" id="IPR036224">
    <property type="entry name" value="GINS_bundle-like_dom_sf"/>
</dbReference>
<sequence length="299" mass="32869">MYYDIDAILMDAEKVPCKFEIDLADLGYLDNSPSHALKAGSQLQLPLWLAEMLALKDQSAPEDTKSPVTLNLPSTVSGQVVSALKADPRAVPLRDQSAHFYGVGIRMLELFDERDLGTVLRKTYVTRAADIALHARKAGDDGVGGSSGEFLRGLDEWERSLFRKAHEGTKASKEWTSRHTPTKITMYIQLPTLVAALHIIPIVPAAGFHLFDRRMTWNYEGQCGSRSLTLYPVSNGNKLEVWESGGSKMYGKCYRQDGGKKLTCDDNGGLACRGIEGEPKQGSCKISVTDVWVCPVSLC</sequence>
<evidence type="ECO:0000256" key="4">
    <source>
        <dbReference type="ARBA" id="ARBA00022705"/>
    </source>
</evidence>
<evidence type="ECO:0000313" key="9">
    <source>
        <dbReference type="EMBL" id="CRK28489.1"/>
    </source>
</evidence>
<name>A0A0G4M2J1_VERLO</name>
<proteinExistence type="inferred from homology"/>
<gene>
    <name evidence="9" type="ORF">BN1723_003559</name>
</gene>